<evidence type="ECO:0000313" key="1">
    <source>
        <dbReference type="EMBL" id="OBX75862.1"/>
    </source>
</evidence>
<gene>
    <name evidence="1" type="ORF">A9308_09595</name>
</gene>
<dbReference type="RefSeq" id="WP_067238180.1">
    <property type="nucleotide sequence ID" value="NZ_LZMZ01000037.1"/>
</dbReference>
<comment type="caution">
    <text evidence="1">The sequence shown here is derived from an EMBL/GenBank/DDBJ whole genome shotgun (WGS) entry which is preliminary data.</text>
</comment>
<dbReference type="OrthoDB" id="2339372at2"/>
<name>A0A1B8Q9W0_9GAMM</name>
<sequence length="347" mass="39734">MPPSIAQRHVFICITPLQVLIAQRIIADLITQPAQIIGLYLPYADHAKHRHYFAKLQAVCDQAAFVVLKNQTWQQRFATLHQLKHTLKRLNLWQQPVERVYLASVDVLFLQYVIAKINFHQLYTFDDGTANIFPNSSYHQPLPKSRAMQAFKKLLGVRYADVGAVLAASQAHYTIFANEKNVIANTIPIALYKDWLPMHDHARQEPSANQAEQTVKRLLLGQGLDAFIGAAAYRELVQAMITRFDIDAFVPHPRERLDFGALLPVLATDNIIEDYVMAELRQHPNQTIEIYTFMSTAVFTLKDLPRTRITLVYNRVLWQQFAEAYQFLVSRGFRLVDMDTPTCEGSV</sequence>
<evidence type="ECO:0000313" key="2">
    <source>
        <dbReference type="Proteomes" id="UP000092508"/>
    </source>
</evidence>
<dbReference type="EMBL" id="LZMZ01000037">
    <property type="protein sequence ID" value="OBX75862.1"/>
    <property type="molecule type" value="Genomic_DNA"/>
</dbReference>
<accession>A0A1B8Q9W0</accession>
<dbReference type="Pfam" id="PF07922">
    <property type="entry name" value="Glyco_transf_52"/>
    <property type="match status" value="1"/>
</dbReference>
<dbReference type="STRING" id="34059.A9308_09595"/>
<reference evidence="1 2" key="1">
    <citation type="submission" date="2016-06" db="EMBL/GenBank/DDBJ databases">
        <title>Draft genome of Moraxella atlantae CCUG 66109.</title>
        <authorList>
            <person name="Salva-Serra F."/>
            <person name="Engstrom-Jakobsson H."/>
            <person name="Thorell K."/>
            <person name="Gonzales-Siles L."/>
            <person name="Karlsson R."/>
            <person name="Boulund F."/>
            <person name="Engstrand L."/>
            <person name="Kristiansson E."/>
            <person name="Moore E."/>
        </authorList>
    </citation>
    <scope>NUCLEOTIDE SEQUENCE [LARGE SCALE GENOMIC DNA]</scope>
    <source>
        <strain evidence="1 2">CCUG 66109</strain>
    </source>
</reference>
<protein>
    <recommendedName>
        <fullName evidence="3">CMP-N-acetylneuraminate-beta-galactosamide-alpha-2,3-sialyltransferase</fullName>
    </recommendedName>
</protein>
<organism evidence="1 2">
    <name type="scientific">Faucicola atlantae</name>
    <dbReference type="NCBI Taxonomy" id="34059"/>
    <lineage>
        <taxon>Bacteria</taxon>
        <taxon>Pseudomonadati</taxon>
        <taxon>Pseudomonadota</taxon>
        <taxon>Gammaproteobacteria</taxon>
        <taxon>Moraxellales</taxon>
        <taxon>Moraxellaceae</taxon>
        <taxon>Faucicola</taxon>
    </lineage>
</organism>
<evidence type="ECO:0008006" key="3">
    <source>
        <dbReference type="Google" id="ProtNLM"/>
    </source>
</evidence>
<proteinExistence type="predicted"/>
<dbReference type="AlphaFoldDB" id="A0A1B8Q9W0"/>
<dbReference type="Gene3D" id="3.30.370.20">
    <property type="match status" value="1"/>
</dbReference>
<dbReference type="Proteomes" id="UP000092508">
    <property type="component" value="Unassembled WGS sequence"/>
</dbReference>
<dbReference type="InterPro" id="IPR012477">
    <property type="entry name" value="Glyco_transf_52"/>
</dbReference>